<dbReference type="AlphaFoldDB" id="A0A1N7LGD7"/>
<protein>
    <submittedName>
        <fullName evidence="1">Uncharacterized protein</fullName>
    </submittedName>
</protein>
<evidence type="ECO:0000313" key="1">
    <source>
        <dbReference type="EMBL" id="SIS72831.1"/>
    </source>
</evidence>
<dbReference type="RefSeq" id="WP_076399931.1">
    <property type="nucleotide sequence ID" value="NZ_FTOA01000003.1"/>
</dbReference>
<name>A0A1N7LGD7_9PROT</name>
<sequence length="148" mass="15047">MIIDTRTQFCSAIALNTGAAGTYTIGDVIDLKTAGLDIGHGEPLYLVIQVSTTATSGGSATATFTLASDSTASIATDGSATVHYTTGAIALSALTAGTMVAVVALPQGTYERYFGLLQTTGTAAFTAGKINAFLTLNPPKWKAYSDGI</sequence>
<dbReference type="Pfam" id="PF21190">
    <property type="entry name" value="Bbp16"/>
    <property type="match status" value="1"/>
</dbReference>
<organism evidence="1 2">
    <name type="scientific">Insolitispirillum peregrinum</name>
    <dbReference type="NCBI Taxonomy" id="80876"/>
    <lineage>
        <taxon>Bacteria</taxon>
        <taxon>Pseudomonadati</taxon>
        <taxon>Pseudomonadota</taxon>
        <taxon>Alphaproteobacteria</taxon>
        <taxon>Rhodospirillales</taxon>
        <taxon>Novispirillaceae</taxon>
        <taxon>Insolitispirillum</taxon>
    </lineage>
</organism>
<dbReference type="EMBL" id="FTOA01000003">
    <property type="protein sequence ID" value="SIS72831.1"/>
    <property type="molecule type" value="Genomic_DNA"/>
</dbReference>
<proteinExistence type="predicted"/>
<dbReference type="OrthoDB" id="5455995at2"/>
<gene>
    <name evidence="1" type="ORF">SAMN05421779_103310</name>
</gene>
<dbReference type="STRING" id="80876.SAMN05421779_103310"/>
<dbReference type="InterPro" id="IPR048922">
    <property type="entry name" value="Bbp16"/>
</dbReference>
<dbReference type="Gene3D" id="2.60.120.1110">
    <property type="match status" value="1"/>
</dbReference>
<keyword evidence="2" id="KW-1185">Reference proteome</keyword>
<accession>A0A1N7LGD7</accession>
<dbReference type="Proteomes" id="UP000185678">
    <property type="component" value="Unassembled WGS sequence"/>
</dbReference>
<evidence type="ECO:0000313" key="2">
    <source>
        <dbReference type="Proteomes" id="UP000185678"/>
    </source>
</evidence>
<reference evidence="1 2" key="1">
    <citation type="submission" date="2017-01" db="EMBL/GenBank/DDBJ databases">
        <authorList>
            <person name="Mah S.A."/>
            <person name="Swanson W.J."/>
            <person name="Moy G.W."/>
            <person name="Vacquier V.D."/>
        </authorList>
    </citation>
    <scope>NUCLEOTIDE SEQUENCE [LARGE SCALE GENOMIC DNA]</scope>
    <source>
        <strain evidence="1 2">DSM 11589</strain>
    </source>
</reference>